<feature type="non-terminal residue" evidence="1">
    <location>
        <position position="1"/>
    </location>
</feature>
<dbReference type="EMBL" id="BARU01017908">
    <property type="protein sequence ID" value="GAH50203.1"/>
    <property type="molecule type" value="Genomic_DNA"/>
</dbReference>
<accession>X1HY29</accession>
<proteinExistence type="predicted"/>
<comment type="caution">
    <text evidence="1">The sequence shown here is derived from an EMBL/GenBank/DDBJ whole genome shotgun (WGS) entry which is preliminary data.</text>
</comment>
<dbReference type="AlphaFoldDB" id="X1HY29"/>
<sequence length="184" mass="20818">KEIIDMPMKIKRFELEAIKLKQLLDEGVLEMPSSLGIKDSEITSEGNKILKIANSTFQGTRRAIHLLDMGESSCLALSRILTQKKIKNVLAVDERTTRMLVEKPENLKFILEKKIHTKISIKKENLKFFKGFGIIRSPELVYVAYKKGLIKMKDGNVLNALLYAVKFKGAAISGDEIKEIERIG</sequence>
<gene>
    <name evidence="1" type="ORF">S03H2_29650</name>
</gene>
<protein>
    <submittedName>
        <fullName evidence="1">Uncharacterized protein</fullName>
    </submittedName>
</protein>
<organism evidence="1">
    <name type="scientific">marine sediment metagenome</name>
    <dbReference type="NCBI Taxonomy" id="412755"/>
    <lineage>
        <taxon>unclassified sequences</taxon>
        <taxon>metagenomes</taxon>
        <taxon>ecological metagenomes</taxon>
    </lineage>
</organism>
<reference evidence="1" key="1">
    <citation type="journal article" date="2014" name="Front. Microbiol.">
        <title>High frequency of phylogenetically diverse reductive dehalogenase-homologous genes in deep subseafloor sedimentary metagenomes.</title>
        <authorList>
            <person name="Kawai M."/>
            <person name="Futagami T."/>
            <person name="Toyoda A."/>
            <person name="Takaki Y."/>
            <person name="Nishi S."/>
            <person name="Hori S."/>
            <person name="Arai W."/>
            <person name="Tsubouchi T."/>
            <person name="Morono Y."/>
            <person name="Uchiyama I."/>
            <person name="Ito T."/>
            <person name="Fujiyama A."/>
            <person name="Inagaki F."/>
            <person name="Takami H."/>
        </authorList>
    </citation>
    <scope>NUCLEOTIDE SEQUENCE</scope>
    <source>
        <strain evidence="1">Expedition CK06-06</strain>
    </source>
</reference>
<name>X1HY29_9ZZZZ</name>
<evidence type="ECO:0000313" key="1">
    <source>
        <dbReference type="EMBL" id="GAH50203.1"/>
    </source>
</evidence>